<dbReference type="AlphaFoldDB" id="A0AAD7CYN4"/>
<sequence length="164" mass="17608">MSRPESNGGFLLMRCQKRITAGVHRATSGTRVHRAPAGLVITSTDLRFYALDFTVPESFAPSLKKARVTKGHAPPPSRNGGLLQMLLVVFLSIAGVYRAPAGLGISLHVAWFRMTSLFKIGKAGPASNVPPRSRTGFSCLCCGNGIMYSHSDLPALKKKEILAT</sequence>
<keyword evidence="2" id="KW-1185">Reference proteome</keyword>
<evidence type="ECO:0000313" key="1">
    <source>
        <dbReference type="EMBL" id="KAJ7669697.1"/>
    </source>
</evidence>
<dbReference type="Proteomes" id="UP001221757">
    <property type="component" value="Unassembled WGS sequence"/>
</dbReference>
<dbReference type="EMBL" id="JARKIE010000185">
    <property type="protein sequence ID" value="KAJ7669697.1"/>
    <property type="molecule type" value="Genomic_DNA"/>
</dbReference>
<protein>
    <submittedName>
        <fullName evidence="1">Uncharacterized protein</fullName>
    </submittedName>
</protein>
<evidence type="ECO:0000313" key="2">
    <source>
        <dbReference type="Proteomes" id="UP001221757"/>
    </source>
</evidence>
<organism evidence="1 2">
    <name type="scientific">Mycena rosella</name>
    <name type="common">Pink bonnet</name>
    <name type="synonym">Agaricus rosellus</name>
    <dbReference type="NCBI Taxonomy" id="1033263"/>
    <lineage>
        <taxon>Eukaryota</taxon>
        <taxon>Fungi</taxon>
        <taxon>Dikarya</taxon>
        <taxon>Basidiomycota</taxon>
        <taxon>Agaricomycotina</taxon>
        <taxon>Agaricomycetes</taxon>
        <taxon>Agaricomycetidae</taxon>
        <taxon>Agaricales</taxon>
        <taxon>Marasmiineae</taxon>
        <taxon>Mycenaceae</taxon>
        <taxon>Mycena</taxon>
    </lineage>
</organism>
<proteinExistence type="predicted"/>
<accession>A0AAD7CYN4</accession>
<comment type="caution">
    <text evidence="1">The sequence shown here is derived from an EMBL/GenBank/DDBJ whole genome shotgun (WGS) entry which is preliminary data.</text>
</comment>
<reference evidence="1" key="1">
    <citation type="submission" date="2023-03" db="EMBL/GenBank/DDBJ databases">
        <title>Massive genome expansion in bonnet fungi (Mycena s.s.) driven by repeated elements and novel gene families across ecological guilds.</title>
        <authorList>
            <consortium name="Lawrence Berkeley National Laboratory"/>
            <person name="Harder C.B."/>
            <person name="Miyauchi S."/>
            <person name="Viragh M."/>
            <person name="Kuo A."/>
            <person name="Thoen E."/>
            <person name="Andreopoulos B."/>
            <person name="Lu D."/>
            <person name="Skrede I."/>
            <person name="Drula E."/>
            <person name="Henrissat B."/>
            <person name="Morin E."/>
            <person name="Kohler A."/>
            <person name="Barry K."/>
            <person name="LaButti K."/>
            <person name="Morin E."/>
            <person name="Salamov A."/>
            <person name="Lipzen A."/>
            <person name="Mereny Z."/>
            <person name="Hegedus B."/>
            <person name="Baldrian P."/>
            <person name="Stursova M."/>
            <person name="Weitz H."/>
            <person name="Taylor A."/>
            <person name="Grigoriev I.V."/>
            <person name="Nagy L.G."/>
            <person name="Martin F."/>
            <person name="Kauserud H."/>
        </authorList>
    </citation>
    <scope>NUCLEOTIDE SEQUENCE</scope>
    <source>
        <strain evidence="1">CBHHK067</strain>
    </source>
</reference>
<gene>
    <name evidence="1" type="ORF">B0H17DRAFT_1142037</name>
</gene>
<name>A0AAD7CYN4_MYCRO</name>